<dbReference type="InterPro" id="IPR011049">
    <property type="entry name" value="Serralysin-like_metalloprot_C"/>
</dbReference>
<gene>
    <name evidence="3" type="ORF">HEQ75_01845</name>
</gene>
<protein>
    <submittedName>
        <fullName evidence="3">Calcium-binding protein</fullName>
    </submittedName>
</protein>
<name>A0ABX1E252_9PROT</name>
<evidence type="ECO:0000256" key="1">
    <source>
        <dbReference type="ARBA" id="ARBA00004613"/>
    </source>
</evidence>
<evidence type="ECO:0000313" key="3">
    <source>
        <dbReference type="EMBL" id="NKC29587.1"/>
    </source>
</evidence>
<keyword evidence="4" id="KW-1185">Reference proteome</keyword>
<reference evidence="3 4" key="1">
    <citation type="submission" date="2020-03" db="EMBL/GenBank/DDBJ databases">
        <title>Roseomonas selenitidurans sp. nov. isolated from urban soil.</title>
        <authorList>
            <person name="Liu H."/>
        </authorList>
    </citation>
    <scope>NUCLEOTIDE SEQUENCE [LARGE SCALE GENOMIC DNA]</scope>
    <source>
        <strain evidence="3 4">BU-1</strain>
    </source>
</reference>
<dbReference type="InterPro" id="IPR050557">
    <property type="entry name" value="RTX_toxin/Mannuronan_C5-epim"/>
</dbReference>
<dbReference type="PRINTS" id="PR00313">
    <property type="entry name" value="CABNDNGRPT"/>
</dbReference>
<comment type="caution">
    <text evidence="3">The sequence shown here is derived from an EMBL/GenBank/DDBJ whole genome shotgun (WGS) entry which is preliminary data.</text>
</comment>
<dbReference type="Gene3D" id="2.150.10.10">
    <property type="entry name" value="Serralysin-like metalloprotease, C-terminal"/>
    <property type="match status" value="3"/>
</dbReference>
<evidence type="ECO:0000313" key="4">
    <source>
        <dbReference type="Proteomes" id="UP000787635"/>
    </source>
</evidence>
<dbReference type="Proteomes" id="UP000787635">
    <property type="component" value="Unassembled WGS sequence"/>
</dbReference>
<dbReference type="PANTHER" id="PTHR38340">
    <property type="entry name" value="S-LAYER PROTEIN"/>
    <property type="match status" value="1"/>
</dbReference>
<dbReference type="EMBL" id="JAAVNE010000002">
    <property type="protein sequence ID" value="NKC29587.1"/>
    <property type="molecule type" value="Genomic_DNA"/>
</dbReference>
<evidence type="ECO:0000256" key="2">
    <source>
        <dbReference type="ARBA" id="ARBA00022525"/>
    </source>
</evidence>
<accession>A0ABX1E252</accession>
<proteinExistence type="predicted"/>
<comment type="subcellular location">
    <subcellularLocation>
        <location evidence="1">Secreted</location>
    </subcellularLocation>
</comment>
<organism evidence="3 4">
    <name type="scientific">Falsiroseomonas selenitidurans</name>
    <dbReference type="NCBI Taxonomy" id="2716335"/>
    <lineage>
        <taxon>Bacteria</taxon>
        <taxon>Pseudomonadati</taxon>
        <taxon>Pseudomonadota</taxon>
        <taxon>Alphaproteobacteria</taxon>
        <taxon>Acetobacterales</taxon>
        <taxon>Roseomonadaceae</taxon>
        <taxon>Falsiroseomonas</taxon>
    </lineage>
</organism>
<dbReference type="PANTHER" id="PTHR38340:SF1">
    <property type="entry name" value="S-LAYER PROTEIN"/>
    <property type="match status" value="1"/>
</dbReference>
<keyword evidence="2" id="KW-0964">Secreted</keyword>
<sequence>MGSGATEGAKALEDQELREVTGGLIGYPVVITPPGYEPPVNLNDTIVALDGYQLVNSGDGNDAIMTGSGDDIIDAGSGADTVMAGAGNDTMIGGTDADLMSGERGSDVFLWSVGDGADTIVGGQGGDTLVLKLPSHISLEDLQAGLSLESGGTAVIEDDRIRVSGAGTLTVEGTTLTIVDLEYIEISRFSVEGLAGNDVRYGHDRAQMITGEGGDDTIEAGGGNDTVSGGVGADTAIWSPGDGNDVFYGGEGQDTLLLKLPVSYPLEQVLAGIVMAEGAPPPTIEGDRIVLQGYGTLTIGNETIQFVGVESIRLSPVTAGTADDDLILGRSIAEAISGDAGDDTLIGGGGADRIDAGAGADLIIWSAGDGSDTIDGGAGLGIDTLRLEDTGLLTPADLIAAMTLPPGQVAPVIMADGRLQVAGITGSITVQGQTIHFTNLEYIELGGYMYFEGRGG</sequence>
<dbReference type="InterPro" id="IPR001343">
    <property type="entry name" value="Hemolysn_Ca-bd"/>
</dbReference>
<dbReference type="RefSeq" id="WP_168027216.1">
    <property type="nucleotide sequence ID" value="NZ_JAAVNE010000002.1"/>
</dbReference>
<dbReference type="Pfam" id="PF00353">
    <property type="entry name" value="HemolysinCabind"/>
    <property type="match status" value="7"/>
</dbReference>
<dbReference type="SUPFAM" id="SSF51120">
    <property type="entry name" value="beta-Roll"/>
    <property type="match status" value="3"/>
</dbReference>